<keyword evidence="1" id="KW-0175">Coiled coil</keyword>
<dbReference type="RefSeq" id="WP_018575926.1">
    <property type="nucleotide sequence ID" value="NZ_KB892381.1"/>
</dbReference>
<name>A0A0W0Z7F0_9GAMM</name>
<gene>
    <name evidence="2" type="ORF">Lsha_0404</name>
</gene>
<comment type="caution">
    <text evidence="2">The sequence shown here is derived from an EMBL/GenBank/DDBJ whole genome shotgun (WGS) entry which is preliminary data.</text>
</comment>
<feature type="coiled-coil region" evidence="1">
    <location>
        <begin position="35"/>
        <end position="69"/>
    </location>
</feature>
<reference evidence="2 3" key="1">
    <citation type="submission" date="2015-11" db="EMBL/GenBank/DDBJ databases">
        <title>Genomic analysis of 38 Legionella species identifies large and diverse effector repertoires.</title>
        <authorList>
            <person name="Burstein D."/>
            <person name="Amaro F."/>
            <person name="Zusman T."/>
            <person name="Lifshitz Z."/>
            <person name="Cohen O."/>
            <person name="Gilbert J.A."/>
            <person name="Pupko T."/>
            <person name="Shuman H.A."/>
            <person name="Segal G."/>
        </authorList>
    </citation>
    <scope>NUCLEOTIDE SEQUENCE [LARGE SCALE GENOMIC DNA]</scope>
    <source>
        <strain evidence="2 3">ATCC 49655</strain>
    </source>
</reference>
<proteinExistence type="predicted"/>
<evidence type="ECO:0000313" key="3">
    <source>
        <dbReference type="Proteomes" id="UP000054600"/>
    </source>
</evidence>
<keyword evidence="3" id="KW-1185">Reference proteome</keyword>
<evidence type="ECO:0000313" key="2">
    <source>
        <dbReference type="EMBL" id="KTD65035.1"/>
    </source>
</evidence>
<accession>A0A0W0Z7F0</accession>
<organism evidence="2 3">
    <name type="scientific">Legionella shakespearei DSM 23087</name>
    <dbReference type="NCBI Taxonomy" id="1122169"/>
    <lineage>
        <taxon>Bacteria</taxon>
        <taxon>Pseudomonadati</taxon>
        <taxon>Pseudomonadota</taxon>
        <taxon>Gammaproteobacteria</taxon>
        <taxon>Legionellales</taxon>
        <taxon>Legionellaceae</taxon>
        <taxon>Legionella</taxon>
    </lineage>
</organism>
<evidence type="ECO:0000256" key="1">
    <source>
        <dbReference type="SAM" id="Coils"/>
    </source>
</evidence>
<sequence>MARFPNKTLYELRTYFMGLDLTQLTKINHAYGDHFVRLELRLERVNNQLAKYTSQLLTIRRNINELDAQEPLIQQQEEEYSRSVASMMESSSGAEFYLARQALGASPADRHKADSASLKTELIQTTDMIFALNTELEHTESSKSRAVDELRLLNRIIDDKKQIAGIEFAPAAPSL</sequence>
<protein>
    <submittedName>
        <fullName evidence="2">Uncharacterized protein</fullName>
    </submittedName>
</protein>
<dbReference type="EMBL" id="LNYW01000016">
    <property type="protein sequence ID" value="KTD65035.1"/>
    <property type="molecule type" value="Genomic_DNA"/>
</dbReference>
<dbReference type="Proteomes" id="UP000054600">
    <property type="component" value="Unassembled WGS sequence"/>
</dbReference>
<dbReference type="OrthoDB" id="5650543at2"/>
<dbReference type="PATRIC" id="fig|1122169.6.peg.459"/>
<dbReference type="eggNOG" id="ENOG5032BFB">
    <property type="taxonomic scope" value="Bacteria"/>
</dbReference>
<dbReference type="AlphaFoldDB" id="A0A0W0Z7F0"/>